<dbReference type="InterPro" id="IPR000182">
    <property type="entry name" value="GNAT_dom"/>
</dbReference>
<gene>
    <name evidence="3" type="ORF">OLEA9_A009981</name>
</gene>
<dbReference type="Gene3D" id="3.40.630.30">
    <property type="match status" value="1"/>
</dbReference>
<dbReference type="AlphaFoldDB" id="A0A8S0S361"/>
<keyword evidence="1" id="KW-0472">Membrane</keyword>
<dbReference type="Gramene" id="OE9A009981T2">
    <property type="protein sequence ID" value="OE9A009981C2"/>
    <property type="gene ID" value="OE9A009981"/>
</dbReference>
<dbReference type="Pfam" id="PF00583">
    <property type="entry name" value="Acetyltransf_1"/>
    <property type="match status" value="1"/>
</dbReference>
<keyword evidence="4" id="KW-1185">Reference proteome</keyword>
<dbReference type="EMBL" id="CACTIH010003810">
    <property type="protein sequence ID" value="CAA2985491.1"/>
    <property type="molecule type" value="Genomic_DNA"/>
</dbReference>
<accession>A0A8S0S361</accession>
<dbReference type="SUPFAM" id="SSF55729">
    <property type="entry name" value="Acyl-CoA N-acyltransferases (Nat)"/>
    <property type="match status" value="1"/>
</dbReference>
<evidence type="ECO:0000313" key="3">
    <source>
        <dbReference type="EMBL" id="CAA2985491.1"/>
    </source>
</evidence>
<feature type="transmembrane region" description="Helical" evidence="1">
    <location>
        <begin position="373"/>
        <end position="394"/>
    </location>
</feature>
<dbReference type="OrthoDB" id="41532at2759"/>
<dbReference type="Proteomes" id="UP000594638">
    <property type="component" value="Unassembled WGS sequence"/>
</dbReference>
<organism evidence="3 4">
    <name type="scientific">Olea europaea subsp. europaea</name>
    <dbReference type="NCBI Taxonomy" id="158383"/>
    <lineage>
        <taxon>Eukaryota</taxon>
        <taxon>Viridiplantae</taxon>
        <taxon>Streptophyta</taxon>
        <taxon>Embryophyta</taxon>
        <taxon>Tracheophyta</taxon>
        <taxon>Spermatophyta</taxon>
        <taxon>Magnoliopsida</taxon>
        <taxon>eudicotyledons</taxon>
        <taxon>Gunneridae</taxon>
        <taxon>Pentapetalae</taxon>
        <taxon>asterids</taxon>
        <taxon>lamiids</taxon>
        <taxon>Lamiales</taxon>
        <taxon>Oleaceae</taxon>
        <taxon>Oleeae</taxon>
        <taxon>Olea</taxon>
    </lineage>
</organism>
<feature type="domain" description="N-acetyltransferase" evidence="2">
    <location>
        <begin position="11"/>
        <end position="166"/>
    </location>
</feature>
<name>A0A8S0S361_OLEEU</name>
<feature type="transmembrane region" description="Helical" evidence="1">
    <location>
        <begin position="406"/>
        <end position="430"/>
    </location>
</feature>
<dbReference type="InterPro" id="IPR016181">
    <property type="entry name" value="Acyl_CoA_acyltransferase"/>
</dbReference>
<dbReference type="GO" id="GO:0016747">
    <property type="term" value="F:acyltransferase activity, transferring groups other than amino-acyl groups"/>
    <property type="evidence" value="ECO:0007669"/>
    <property type="project" value="InterPro"/>
</dbReference>
<dbReference type="PANTHER" id="PTHR47370:SF1">
    <property type="entry name" value="ACYL-COA N-ACYLTRANSFERASES (NAT) SUPERFAMILY PROTEIN"/>
    <property type="match status" value="1"/>
</dbReference>
<comment type="caution">
    <text evidence="3">The sequence shown here is derived from an EMBL/GenBank/DDBJ whole genome shotgun (WGS) entry which is preliminary data.</text>
</comment>
<dbReference type="PANTHER" id="PTHR47370">
    <property type="entry name" value="ACYL-COA N-ACYLTRANSFERASES (NAT) SUPERFAMILY PROTEIN"/>
    <property type="match status" value="1"/>
</dbReference>
<evidence type="ECO:0000259" key="2">
    <source>
        <dbReference type="PROSITE" id="PS51186"/>
    </source>
</evidence>
<protein>
    <submittedName>
        <fullName evidence="3">Probable N-acetyltransferase HLS1-like</fullName>
    </submittedName>
</protein>
<keyword evidence="1" id="KW-1133">Transmembrane helix</keyword>
<keyword evidence="1" id="KW-0812">Transmembrane</keyword>
<reference evidence="3 4" key="1">
    <citation type="submission" date="2019-12" db="EMBL/GenBank/DDBJ databases">
        <authorList>
            <person name="Alioto T."/>
            <person name="Alioto T."/>
            <person name="Gomez Garrido J."/>
        </authorList>
    </citation>
    <scope>NUCLEOTIDE SEQUENCE [LARGE SCALE GENOMIC DNA]</scope>
</reference>
<sequence>MCIVMAFDEKIQIRSYNGQIDRVRMEDLERRCEVGPAEHVFLFTDTMGDPICRIRNSPMYNMLVAELNNEIVGVIQGSIKVVTVQNPPKDLAKVGYILGLRVSPQHRRKGIGSRLVHHIEKWFISNEVDYAYMATEIDNAASVKLFVNKLGYVKFRTPAILVHPIDHGPFSSPSNVEIVKLKVDQAELLYRNFMSSAEFFPHDIDKILKNKLSLGTWAAYLHDGDLSSDQFGQDGRIPNSWAMISVWNSGGLFKLRIENPPLSCFLHAKSTRVLNRVLPFIKVPLMPDFFDPFGFYFIYGLYGEGPSSGKLSAPLSSLNSRAITMEENLRCDGVTIGLEQRLSISTVHLVVTYDESMARGVSAISLLTTTTTTARGCGVLSCLLVMVLVAMIIFDCGRVVGGDFCYVLLVCLVAAVAVASGGGGGVLVVFGSGGGVRVESGDVGGVREVWVGLGWCIWW</sequence>
<evidence type="ECO:0000256" key="1">
    <source>
        <dbReference type="SAM" id="Phobius"/>
    </source>
</evidence>
<proteinExistence type="predicted"/>
<evidence type="ECO:0000313" key="4">
    <source>
        <dbReference type="Proteomes" id="UP000594638"/>
    </source>
</evidence>
<dbReference type="InterPro" id="IPR052810">
    <property type="entry name" value="Plant_NAT"/>
</dbReference>
<dbReference type="PROSITE" id="PS51186">
    <property type="entry name" value="GNAT"/>
    <property type="match status" value="1"/>
</dbReference>
<dbReference type="CDD" id="cd04301">
    <property type="entry name" value="NAT_SF"/>
    <property type="match status" value="1"/>
</dbReference>